<dbReference type="NCBIfam" id="NF033503">
    <property type="entry name" value="LarB"/>
    <property type="match status" value="1"/>
</dbReference>
<dbReference type="PANTHER" id="PTHR43064:SF1">
    <property type="entry name" value="SLL1489 PROTEIN"/>
    <property type="match status" value="1"/>
</dbReference>
<sequence length="229" mass="23899">MDGYVKNACHDAADMLIYDRNRADRIGLPEAIFCLNKHADDVVRIVEHLDASGVGPVLLTRMCEQQYEAASSRTDAALDYDALSQTAFLNGTLQERNARVGIVAAGTSDRSVALEAARTLQFLGISSRLHVDVGVAGLWRLLDRVDELRSEQALIVVAGMDAALASVVGGLVACPVIGVPTSTGYGAARGGETALNAMLASCAQGVLVTNIDNGFGAACAAARIVLAAK</sequence>
<feature type="domain" description="PurE" evidence="1">
    <location>
        <begin position="98"/>
        <end position="229"/>
    </location>
</feature>
<name>A0A498QIG6_9MYCO</name>
<keyword evidence="2" id="KW-0413">Isomerase</keyword>
<accession>A0A498QIG6</accession>
<dbReference type="RefSeq" id="WP_208649160.1">
    <property type="nucleotide sequence ID" value="NZ_UPHQ01000313.1"/>
</dbReference>
<dbReference type="GO" id="GO:0006189">
    <property type="term" value="P:'de novo' IMP biosynthetic process"/>
    <property type="evidence" value="ECO:0007669"/>
    <property type="project" value="InterPro"/>
</dbReference>
<organism evidence="2 3">
    <name type="scientific">Mycobacterium innocens</name>
    <dbReference type="NCBI Taxonomy" id="2341083"/>
    <lineage>
        <taxon>Bacteria</taxon>
        <taxon>Bacillati</taxon>
        <taxon>Actinomycetota</taxon>
        <taxon>Actinomycetes</taxon>
        <taxon>Mycobacteriales</taxon>
        <taxon>Mycobacteriaceae</taxon>
        <taxon>Mycobacterium</taxon>
    </lineage>
</organism>
<dbReference type="Pfam" id="PF00731">
    <property type="entry name" value="AIRC"/>
    <property type="match status" value="1"/>
</dbReference>
<dbReference type="PANTHER" id="PTHR43064">
    <property type="entry name" value="PHOSPHORIBOSYLAMINOIMIDAZOLE CARBOXYLASE-RELATED"/>
    <property type="match status" value="1"/>
</dbReference>
<dbReference type="SUPFAM" id="SSF52255">
    <property type="entry name" value="N5-CAIR mutase (phosphoribosylaminoimidazole carboxylase, PurE)"/>
    <property type="match status" value="1"/>
</dbReference>
<dbReference type="Gene3D" id="3.40.50.1970">
    <property type="match status" value="1"/>
</dbReference>
<dbReference type="Proteomes" id="UP000267289">
    <property type="component" value="Unassembled WGS sequence"/>
</dbReference>
<dbReference type="SMART" id="SM01001">
    <property type="entry name" value="AIRC"/>
    <property type="match status" value="1"/>
</dbReference>
<evidence type="ECO:0000313" key="3">
    <source>
        <dbReference type="Proteomes" id="UP000267289"/>
    </source>
</evidence>
<dbReference type="GO" id="GO:0034023">
    <property type="term" value="F:5-(carboxyamino)imidazole ribonucleotide mutase activity"/>
    <property type="evidence" value="ECO:0007669"/>
    <property type="project" value="UniProtKB-EC"/>
</dbReference>
<dbReference type="EC" id="5.4.99.18" evidence="2"/>
<evidence type="ECO:0000259" key="1">
    <source>
        <dbReference type="SMART" id="SM01001"/>
    </source>
</evidence>
<dbReference type="AlphaFoldDB" id="A0A498QIG6"/>
<reference evidence="2 3" key="1">
    <citation type="submission" date="2018-09" db="EMBL/GenBank/DDBJ databases">
        <authorList>
            <person name="Tagini F."/>
        </authorList>
    </citation>
    <scope>NUCLEOTIDE SEQUENCE [LARGE SCALE GENOMIC DNA]</scope>
    <source>
        <strain evidence="2 3">MK13</strain>
    </source>
</reference>
<dbReference type="InterPro" id="IPR039476">
    <property type="entry name" value="P2CMN_synthase_LarB"/>
</dbReference>
<keyword evidence="3" id="KW-1185">Reference proteome</keyword>
<dbReference type="InterPro" id="IPR000031">
    <property type="entry name" value="PurE_dom"/>
</dbReference>
<gene>
    <name evidence="2" type="primary">purE_2</name>
    <name evidence="2" type="ORF">LAUMK13_05634</name>
</gene>
<proteinExistence type="predicted"/>
<protein>
    <submittedName>
        <fullName evidence="2">N5-carboxyaminoimidazole ribonucleotide mutase</fullName>
        <ecNumber evidence="2">5.4.99.18</ecNumber>
    </submittedName>
</protein>
<dbReference type="EMBL" id="UPHQ01000313">
    <property type="protein sequence ID" value="VBA46267.1"/>
    <property type="molecule type" value="Genomic_DNA"/>
</dbReference>
<evidence type="ECO:0000313" key="2">
    <source>
        <dbReference type="EMBL" id="VBA46267.1"/>
    </source>
</evidence>
<dbReference type="GO" id="GO:0016787">
    <property type="term" value="F:hydrolase activity"/>
    <property type="evidence" value="ECO:0007669"/>
    <property type="project" value="InterPro"/>
</dbReference>